<reference evidence="5" key="1">
    <citation type="submission" date="2024-07" db="EMBL/GenBank/DDBJ databases">
        <authorList>
            <person name="Biller S.J."/>
        </authorList>
    </citation>
    <scope>NUCLEOTIDE SEQUENCE</scope>
    <source>
        <strain evidence="5">WC2409</strain>
    </source>
</reference>
<dbReference type="Pfam" id="PF18962">
    <property type="entry name" value="Por_Secre_tail"/>
    <property type="match status" value="1"/>
</dbReference>
<dbReference type="EMBL" id="CP165625">
    <property type="protein sequence ID" value="XDU95372.1"/>
    <property type="molecule type" value="Genomic_DNA"/>
</dbReference>
<dbReference type="RefSeq" id="WP_367773181.1">
    <property type="nucleotide sequence ID" value="NZ_CP165625.1"/>
</dbReference>
<dbReference type="NCBIfam" id="TIGR04183">
    <property type="entry name" value="Por_Secre_tail"/>
    <property type="match status" value="1"/>
</dbReference>
<accession>A0AB39W3M8</accession>
<evidence type="ECO:0000256" key="1">
    <source>
        <dbReference type="ARBA" id="ARBA00005445"/>
    </source>
</evidence>
<sequence>MINSTQYKNGNSFLGIFTFISFLLLFGFVSKLSAQTAPNFGSVAKFVLFSGNGAVSNTGSSTLKGNVGANIGAVTGFQSPTTIDGTIENVNALTAQAALDLKAVCIQLQNTIATNTTHSTIYGNGETLVPGVYSAGAAASIAGTLTLDAQGNPNALFIFKIGGALTTAAGATVTLRNGAVAANVIWIANGAIAMAAGTTMNGTLIGYDGAVSMGAGGILNGRMFSNVGAVSVYGTIATIPPVHLSYSFLGPYTSDGTPQYFATSDVVNSSTIDLVKNSLPESFPVPVYNPQYISSGYDTDLVLEKAADVWVTFISEGAGYRNVLGFYTYDINNPPTTVPTVDQITIVFPNVSGAGSGGSLIAGNKVKIGTFTAGTGIGWVLLANGWDGTKVTPGLWQLFSNPNFNPEATAALRQHNVLLSDPANERIILGFEDIRRDYSSCDNDFNDAVFYVSANPFDAIRINNVADVSIAAKVTSGNNGGLESNGDLATLIAKRNFNRIKANSFADKKTTQKKFISSSITAKTSGSSVDFSTIIPNTGMFGTETTYVSSPTDLIGITNASQVYSVDYYEGDNRLAAVLATATTGSIYGHSKAICDRLNNSSLEDIRTINLNGYEIIMAKLKRANGEMEYALNFSIQDLGAENKLHSYWNIDQYPKGDYLNFQVWGSSMGQICSITNAILTKFQQQGTLSSDAVDNRIPTVFVKKGLYSNGKLYLTLINKSKNTNVSFQGNKKTTELTTSDFVDQNISLTGAYEEHVEVELGRLFDIGFSIIGDTSKQLDALYLADGPWGLDYSKTETTITSYGIDNDANDAIATDEYGIERNTSVTGELYGTLNVFRNILPGELVFDASLYSTVGFAVHNSLPIEVVLVTENTTDWNNRLRFQIPVNTSTAEMNILLDQFTNPQGQKYTNEKIKGIVFSVQGDYKVFQPFAVNVSQLTFKNASTLSVPSFVTSNAKNIYNYPNPCVQSTTIVLPKVTESAHVQIVDMTGRIVSSKNVIPYNNEITMGLDNLSKGVYLFIVTTEEKEQFQNKFLIN</sequence>
<comment type="similarity">
    <text evidence="1">Belongs to the ice-binding protein family.</text>
</comment>
<name>A0AB39W3M8_9FLAO</name>
<feature type="domain" description="Secretion system C-terminal sorting" evidence="4">
    <location>
        <begin position="962"/>
        <end position="1035"/>
    </location>
</feature>
<dbReference type="Pfam" id="PF11999">
    <property type="entry name" value="Ice_binding"/>
    <property type="match status" value="1"/>
</dbReference>
<evidence type="ECO:0000256" key="2">
    <source>
        <dbReference type="ARBA" id="ARBA00022729"/>
    </source>
</evidence>
<dbReference type="InterPro" id="IPR025193">
    <property type="entry name" value="DUF4114"/>
</dbReference>
<organism evidence="5">
    <name type="scientific">Flavobacterium sp. WC2409</name>
    <dbReference type="NCBI Taxonomy" id="3234139"/>
    <lineage>
        <taxon>Bacteria</taxon>
        <taxon>Pseudomonadati</taxon>
        <taxon>Bacteroidota</taxon>
        <taxon>Flavobacteriia</taxon>
        <taxon>Flavobacteriales</taxon>
        <taxon>Flavobacteriaceae</taxon>
        <taxon>Flavobacterium</taxon>
    </lineage>
</organism>
<keyword evidence="2" id="KW-0732">Signal</keyword>
<dbReference type="Pfam" id="PF13448">
    <property type="entry name" value="DUF4114"/>
    <property type="match status" value="1"/>
</dbReference>
<evidence type="ECO:0000313" key="5">
    <source>
        <dbReference type="EMBL" id="XDU95372.1"/>
    </source>
</evidence>
<proteinExistence type="inferred from homology"/>
<evidence type="ECO:0000259" key="4">
    <source>
        <dbReference type="Pfam" id="PF18962"/>
    </source>
</evidence>
<dbReference type="AlphaFoldDB" id="A0AB39W3M8"/>
<protein>
    <submittedName>
        <fullName evidence="5">Ice-binding family protein</fullName>
    </submittedName>
</protein>
<gene>
    <name evidence="5" type="ORF">AB3G34_15975</name>
</gene>
<evidence type="ECO:0000259" key="3">
    <source>
        <dbReference type="Pfam" id="PF13448"/>
    </source>
</evidence>
<feature type="domain" description="DUF4114" evidence="3">
    <location>
        <begin position="371"/>
        <end position="455"/>
    </location>
</feature>
<dbReference type="InterPro" id="IPR021884">
    <property type="entry name" value="Ice-bd_prot"/>
</dbReference>
<dbReference type="InterPro" id="IPR026444">
    <property type="entry name" value="Secre_tail"/>
</dbReference>